<dbReference type="SMART" id="SM00357">
    <property type="entry name" value="CSP"/>
    <property type="match status" value="1"/>
</dbReference>
<evidence type="ECO:0000313" key="3">
    <source>
        <dbReference type="Proteomes" id="UP000638648"/>
    </source>
</evidence>
<dbReference type="Gene3D" id="2.40.50.140">
    <property type="entry name" value="Nucleic acid-binding proteins"/>
    <property type="match status" value="1"/>
</dbReference>
<gene>
    <name evidence="2" type="ORF">HEB94_002506</name>
</gene>
<feature type="domain" description="CSD" evidence="1">
    <location>
        <begin position="10"/>
        <end position="80"/>
    </location>
</feature>
<evidence type="ECO:0000259" key="1">
    <source>
        <dbReference type="PROSITE" id="PS51857"/>
    </source>
</evidence>
<reference evidence="2" key="1">
    <citation type="submission" date="2020-10" db="EMBL/GenBank/DDBJ databases">
        <title>Sequencing the genomes of 1000 actinobacteria strains.</title>
        <authorList>
            <person name="Klenk H.-P."/>
        </authorList>
    </citation>
    <scope>NUCLEOTIDE SEQUENCE</scope>
    <source>
        <strain evidence="2">DSM 45354</strain>
    </source>
</reference>
<dbReference type="GO" id="GO:0003676">
    <property type="term" value="F:nucleic acid binding"/>
    <property type="evidence" value="ECO:0007669"/>
    <property type="project" value="InterPro"/>
</dbReference>
<name>A0A927RJH4_9ACTN</name>
<accession>A0A927RJH4</accession>
<organism evidence="2 3">
    <name type="scientific">Actinopolymorpha pittospori</name>
    <dbReference type="NCBI Taxonomy" id="648752"/>
    <lineage>
        <taxon>Bacteria</taxon>
        <taxon>Bacillati</taxon>
        <taxon>Actinomycetota</taxon>
        <taxon>Actinomycetes</taxon>
        <taxon>Propionibacteriales</taxon>
        <taxon>Actinopolymorphaceae</taxon>
        <taxon>Actinopolymorpha</taxon>
    </lineage>
</organism>
<dbReference type="EMBL" id="JADBEM010000001">
    <property type="protein sequence ID" value="MBE1605658.1"/>
    <property type="molecule type" value="Genomic_DNA"/>
</dbReference>
<sequence length="82" mass="9453">MAKHRKRDQTVTGVVEWYDSDEGWGAITAPEVPGGCFVHFSDIQMPGFKELRSGQRVRFTFETPGFLQDGYRYRARAVWPLD</sequence>
<protein>
    <submittedName>
        <fullName evidence="2">CspA family cold shock protein</fullName>
    </submittedName>
</protein>
<dbReference type="InterPro" id="IPR011129">
    <property type="entry name" value="CSD"/>
</dbReference>
<dbReference type="InterPro" id="IPR002059">
    <property type="entry name" value="CSP_DNA-bd"/>
</dbReference>
<evidence type="ECO:0000313" key="2">
    <source>
        <dbReference type="EMBL" id="MBE1605658.1"/>
    </source>
</evidence>
<dbReference type="InterPro" id="IPR012340">
    <property type="entry name" value="NA-bd_OB-fold"/>
</dbReference>
<keyword evidence="3" id="KW-1185">Reference proteome</keyword>
<dbReference type="Pfam" id="PF00313">
    <property type="entry name" value="CSD"/>
    <property type="match status" value="1"/>
</dbReference>
<dbReference type="PROSITE" id="PS51857">
    <property type="entry name" value="CSD_2"/>
    <property type="match status" value="1"/>
</dbReference>
<dbReference type="Proteomes" id="UP000638648">
    <property type="component" value="Unassembled WGS sequence"/>
</dbReference>
<dbReference type="RefSeq" id="WP_192749947.1">
    <property type="nucleotide sequence ID" value="NZ_BAABJL010000009.1"/>
</dbReference>
<dbReference type="SUPFAM" id="SSF50249">
    <property type="entry name" value="Nucleic acid-binding proteins"/>
    <property type="match status" value="1"/>
</dbReference>
<dbReference type="AlphaFoldDB" id="A0A927RJH4"/>
<proteinExistence type="predicted"/>
<comment type="caution">
    <text evidence="2">The sequence shown here is derived from an EMBL/GenBank/DDBJ whole genome shotgun (WGS) entry which is preliminary data.</text>
</comment>